<gene>
    <name evidence="1" type="ORF">PFLG_03165</name>
</gene>
<dbReference type="AlphaFoldDB" id="A0A0L0D3J4"/>
<organism evidence="1 2">
    <name type="scientific">Plasmodium falciparum RAJ116</name>
    <dbReference type="NCBI Taxonomy" id="580058"/>
    <lineage>
        <taxon>Eukaryota</taxon>
        <taxon>Sar</taxon>
        <taxon>Alveolata</taxon>
        <taxon>Apicomplexa</taxon>
        <taxon>Aconoidasida</taxon>
        <taxon>Haemosporida</taxon>
        <taxon>Plasmodiidae</taxon>
        <taxon>Plasmodium</taxon>
        <taxon>Plasmodium (Laverania)</taxon>
    </lineage>
</organism>
<name>A0A0L0D3J4_PLAFA</name>
<protein>
    <submittedName>
        <fullName evidence="1">Uncharacterized protein</fullName>
    </submittedName>
</protein>
<evidence type="ECO:0000313" key="2">
    <source>
        <dbReference type="Proteomes" id="UP000054566"/>
    </source>
</evidence>
<dbReference type="Proteomes" id="UP000054566">
    <property type="component" value="Unassembled WGS sequence"/>
</dbReference>
<proteinExistence type="predicted"/>
<reference evidence="2" key="1">
    <citation type="submission" date="2015-07" db="EMBL/GenBank/DDBJ databases">
        <title>Annotation of Plasmodium falciparum RAJ116.</title>
        <authorList>
            <consortium name="The Broad Institute Genome Sequencing Platform"/>
            <person name="Volkman S.K."/>
            <person name="Neafsey D.E."/>
            <person name="Dash A.P."/>
            <person name="Chitnis C.E."/>
            <person name="Hartl D.L."/>
            <person name="Young S.K."/>
            <person name="Zeng Q."/>
            <person name="Koehrsen M."/>
            <person name="Alvarado L."/>
            <person name="Berlin A."/>
            <person name="Borenstein D."/>
            <person name="Chapman S.B."/>
            <person name="Chen Z."/>
            <person name="Engels R."/>
            <person name="Freedman E."/>
            <person name="Gellesch M."/>
            <person name="Goldberg J."/>
            <person name="Griggs A."/>
            <person name="Gujja S."/>
            <person name="Heilman E.R."/>
            <person name="Heiman D.I."/>
            <person name="Howarth C."/>
            <person name="Jen D."/>
            <person name="Larson L."/>
            <person name="Mehta T."/>
            <person name="Neiman D."/>
            <person name="Park D."/>
            <person name="Pearson M."/>
            <person name="Roberts A."/>
            <person name="Saif S."/>
            <person name="Shea T."/>
            <person name="Shenoy N."/>
            <person name="Sisk P."/>
            <person name="Stolte C."/>
            <person name="Sykes S."/>
            <person name="Walk T."/>
            <person name="White J."/>
            <person name="Yandava C."/>
            <person name="Haas B."/>
            <person name="Henn M.R."/>
            <person name="Nusbaum C."/>
            <person name="Birren B."/>
        </authorList>
    </citation>
    <scope>NUCLEOTIDE SEQUENCE [LARGE SCALE GENOMIC DNA]</scope>
    <source>
        <strain evidence="2">RAJ116</strain>
    </source>
</reference>
<sequence>FIQDKIKKHTDELSIENILQEVNNIYIKYDTSINEISKYNNLIINTDLQIVQQKLLEIKQKKNDITHKVQLINHIYKNIHDEILNKKNNEITKIIINNIKDHKKDLQDLFTIYTTNQTI</sequence>
<accession>A0A0L0D3J4</accession>
<dbReference type="EMBL" id="GG664950">
    <property type="protein sequence ID" value="KNC38184.1"/>
    <property type="molecule type" value="Genomic_DNA"/>
</dbReference>
<feature type="non-terminal residue" evidence="1">
    <location>
        <position position="1"/>
    </location>
</feature>
<evidence type="ECO:0000313" key="1">
    <source>
        <dbReference type="EMBL" id="KNC38184.1"/>
    </source>
</evidence>
<reference evidence="2" key="2">
    <citation type="submission" date="2015-07" db="EMBL/GenBank/DDBJ databases">
        <title>The genome sequence of Plasmodium falciparum RAJ116.</title>
        <authorList>
            <consortium name="The Broad Institute Genome Sequencing Platform"/>
            <person name="Volkman S.K."/>
            <person name="Neafsey D.E."/>
            <person name="Dash A.P."/>
            <person name="Chitnis C.E."/>
            <person name="Hartl D.L."/>
            <person name="Young S.K."/>
            <person name="Kodira C.D."/>
            <person name="Zeng Q."/>
            <person name="Koehrsen M."/>
            <person name="Godfrey P."/>
            <person name="Alvarado L."/>
            <person name="Berlin A."/>
            <person name="Borenstein D."/>
            <person name="Chen Z."/>
            <person name="Engels R."/>
            <person name="Freedman E."/>
            <person name="Gellesch M."/>
            <person name="Goldberg J."/>
            <person name="Griggs A."/>
            <person name="Gujja S."/>
            <person name="Heiman D."/>
            <person name="Hepburn T."/>
            <person name="Howarth C."/>
            <person name="Jen D."/>
            <person name="Larson L."/>
            <person name="Lewis B."/>
            <person name="Mehta T."/>
            <person name="Park D."/>
            <person name="Pearson M."/>
            <person name="Roberts A."/>
            <person name="Saif S."/>
            <person name="Shea T."/>
            <person name="Shenoy N."/>
            <person name="Sisk P."/>
            <person name="Stolte C."/>
            <person name="Sykes S."/>
            <person name="Walk T."/>
            <person name="White J."/>
            <person name="Yandava C."/>
            <person name="Wirth D.F."/>
            <person name="Nusbaum C."/>
            <person name="Birren B."/>
        </authorList>
    </citation>
    <scope>NUCLEOTIDE SEQUENCE [LARGE SCALE GENOMIC DNA]</scope>
    <source>
        <strain evidence="2">RAJ116</strain>
    </source>
</reference>